<dbReference type="KEGG" id="atq:GH723_16085"/>
<keyword evidence="2" id="KW-1185">Reference proteome</keyword>
<protein>
    <submittedName>
        <fullName evidence="1">Uncharacterized protein</fullName>
    </submittedName>
</protein>
<sequence>MATKGKWAQGITPRHFAWVIKDKLAICERPGGYGSNHRKVRRQEEIIWIREQGFTKVVSLIGAPHNLHNYDELGVEWVHCPLQPHDDAAKVLGVLYPQLRSLTAGTGKVLVHGEELGDRVCGAVAGYLRWSGLLPSGPATITAIEQLASRQLGPDGRELVALAEELREAED</sequence>
<name>A0A5Q2RRH6_9ACTN</name>
<dbReference type="EMBL" id="CP045851">
    <property type="protein sequence ID" value="QGG96500.1"/>
    <property type="molecule type" value="Genomic_DNA"/>
</dbReference>
<dbReference type="AlphaFoldDB" id="A0A5Q2RRH6"/>
<evidence type="ECO:0000313" key="2">
    <source>
        <dbReference type="Proteomes" id="UP000334019"/>
    </source>
</evidence>
<reference evidence="1 2" key="1">
    <citation type="submission" date="2019-11" db="EMBL/GenBank/DDBJ databases">
        <authorList>
            <person name="He Y."/>
        </authorList>
    </citation>
    <scope>NUCLEOTIDE SEQUENCE [LARGE SCALE GENOMIC DNA]</scope>
    <source>
        <strain evidence="1 2">SCSIO 58843</strain>
    </source>
</reference>
<dbReference type="Proteomes" id="UP000334019">
    <property type="component" value="Chromosome"/>
</dbReference>
<organism evidence="1 2">
    <name type="scientific">Actinomarinicola tropica</name>
    <dbReference type="NCBI Taxonomy" id="2789776"/>
    <lineage>
        <taxon>Bacteria</taxon>
        <taxon>Bacillati</taxon>
        <taxon>Actinomycetota</taxon>
        <taxon>Acidimicrobiia</taxon>
        <taxon>Acidimicrobiales</taxon>
        <taxon>Iamiaceae</taxon>
        <taxon>Actinomarinicola</taxon>
    </lineage>
</organism>
<accession>A0A5Q2RRH6</accession>
<gene>
    <name evidence="1" type="ORF">GH723_16085</name>
</gene>
<proteinExistence type="predicted"/>
<dbReference type="RefSeq" id="WP_153760604.1">
    <property type="nucleotide sequence ID" value="NZ_CP045851.1"/>
</dbReference>
<evidence type="ECO:0000313" key="1">
    <source>
        <dbReference type="EMBL" id="QGG96500.1"/>
    </source>
</evidence>